<gene>
    <name evidence="1" type="ORF">AUJ35_03275</name>
</gene>
<dbReference type="AlphaFoldDB" id="A0A1J4T8N5"/>
<evidence type="ECO:0000313" key="2">
    <source>
        <dbReference type="Proteomes" id="UP000182860"/>
    </source>
</evidence>
<organism evidence="1 2">
    <name type="scientific">Candidatus Falkowbacteria bacterium CG1_02_41_21</name>
    <dbReference type="NCBI Taxonomy" id="1805147"/>
    <lineage>
        <taxon>Bacteria</taxon>
        <taxon>Candidatus Falkowiibacteriota</taxon>
    </lineage>
</organism>
<reference evidence="1 2" key="1">
    <citation type="journal article" date="2016" name="Environ. Microbiol.">
        <title>Genomic resolution of a cold subsurface aquifer community provides metabolic insights for novel microbes adapted to high CO concentrations.</title>
        <authorList>
            <person name="Probst A.J."/>
            <person name="Castelle C.J."/>
            <person name="Singh A."/>
            <person name="Brown C.T."/>
            <person name="Anantharaman K."/>
            <person name="Sharon I."/>
            <person name="Hug L.A."/>
            <person name="Burstein D."/>
            <person name="Emerson J.B."/>
            <person name="Thomas B.C."/>
            <person name="Banfield J.F."/>
        </authorList>
    </citation>
    <scope>NUCLEOTIDE SEQUENCE [LARGE SCALE GENOMIC DNA]</scope>
    <source>
        <strain evidence="1">CG1_02_41_21</strain>
    </source>
</reference>
<accession>A0A1J4T8N5</accession>
<dbReference type="Proteomes" id="UP000182860">
    <property type="component" value="Unassembled WGS sequence"/>
</dbReference>
<dbReference type="EMBL" id="MNUV01000059">
    <property type="protein sequence ID" value="OIO06854.1"/>
    <property type="molecule type" value="Genomic_DNA"/>
</dbReference>
<evidence type="ECO:0000313" key="1">
    <source>
        <dbReference type="EMBL" id="OIO06854.1"/>
    </source>
</evidence>
<proteinExistence type="predicted"/>
<comment type="caution">
    <text evidence="1">The sequence shown here is derived from an EMBL/GenBank/DDBJ whole genome shotgun (WGS) entry which is preliminary data.</text>
</comment>
<sequence length="96" mass="11330">MENLADILKRKAAIKPPAYQWQDLALRIIKELGIPDFKRSAVFKICRDQHKNTIEKAMNETKELCQTGSKWQYFFKVMASLEELQKKTKEKKTENK</sequence>
<name>A0A1J4T8N5_9BACT</name>
<protein>
    <submittedName>
        <fullName evidence="1">Uncharacterized protein</fullName>
    </submittedName>
</protein>